<reference evidence="9" key="1">
    <citation type="journal article" date="2020" name="Stud. Mycol.">
        <title>101 Dothideomycetes genomes: a test case for predicting lifestyles and emergence of pathogens.</title>
        <authorList>
            <person name="Haridas S."/>
            <person name="Albert R."/>
            <person name="Binder M."/>
            <person name="Bloem J."/>
            <person name="Labutti K."/>
            <person name="Salamov A."/>
            <person name="Andreopoulos B."/>
            <person name="Baker S."/>
            <person name="Barry K."/>
            <person name="Bills G."/>
            <person name="Bluhm B."/>
            <person name="Cannon C."/>
            <person name="Castanera R."/>
            <person name="Culley D."/>
            <person name="Daum C."/>
            <person name="Ezra D."/>
            <person name="Gonzalez J."/>
            <person name="Henrissat B."/>
            <person name="Kuo A."/>
            <person name="Liang C."/>
            <person name="Lipzen A."/>
            <person name="Lutzoni F."/>
            <person name="Magnuson J."/>
            <person name="Mondo S."/>
            <person name="Nolan M."/>
            <person name="Ohm R."/>
            <person name="Pangilinan J."/>
            <person name="Park H.-J."/>
            <person name="Ramirez L."/>
            <person name="Alfaro M."/>
            <person name="Sun H."/>
            <person name="Tritt A."/>
            <person name="Yoshinaga Y."/>
            <person name="Zwiers L.-H."/>
            <person name="Turgeon B."/>
            <person name="Goodwin S."/>
            <person name="Spatafora J."/>
            <person name="Crous P."/>
            <person name="Grigoriev I."/>
        </authorList>
    </citation>
    <scope>NUCLEOTIDE SEQUENCE</scope>
    <source>
        <strain evidence="9">CBS 122681</strain>
    </source>
</reference>
<dbReference type="PANTHER" id="PTHR13254">
    <property type="entry name" value="GOLGI AUTOANTIGEN, GOLGIN SUBFAMILY A, 7"/>
    <property type="match status" value="1"/>
</dbReference>
<evidence type="ECO:0000256" key="4">
    <source>
        <dbReference type="ARBA" id="ARBA00018463"/>
    </source>
</evidence>
<name>A0A6A6TDK5_9PLEO</name>
<dbReference type="GO" id="GO:0005789">
    <property type="term" value="C:endoplasmic reticulum membrane"/>
    <property type="evidence" value="ECO:0007669"/>
    <property type="project" value="UniProtKB-SubCell"/>
</dbReference>
<keyword evidence="6" id="KW-0472">Membrane</keyword>
<dbReference type="PANTHER" id="PTHR13254:SF0">
    <property type="entry name" value="GOLGIN SUBFAMILY A MEMBER 7_ERF4 DOMAIN-CONTAINING PROTEIN"/>
    <property type="match status" value="1"/>
</dbReference>
<feature type="domain" description="Golgin subfamily A member 7/ERF4" evidence="8">
    <location>
        <begin position="103"/>
        <end position="219"/>
    </location>
</feature>
<evidence type="ECO:0000256" key="6">
    <source>
        <dbReference type="ARBA" id="ARBA00023136"/>
    </source>
</evidence>
<dbReference type="Proteomes" id="UP000799324">
    <property type="component" value="Unassembled WGS sequence"/>
</dbReference>
<feature type="compositionally biased region" description="Basic and acidic residues" evidence="7">
    <location>
        <begin position="27"/>
        <end position="40"/>
    </location>
</feature>
<dbReference type="InterPro" id="IPR019383">
    <property type="entry name" value="Golgin_A_7/ERF4"/>
</dbReference>
<organism evidence="9 10">
    <name type="scientific">Lophiostoma macrostomum CBS 122681</name>
    <dbReference type="NCBI Taxonomy" id="1314788"/>
    <lineage>
        <taxon>Eukaryota</taxon>
        <taxon>Fungi</taxon>
        <taxon>Dikarya</taxon>
        <taxon>Ascomycota</taxon>
        <taxon>Pezizomycotina</taxon>
        <taxon>Dothideomycetes</taxon>
        <taxon>Pleosporomycetidae</taxon>
        <taxon>Pleosporales</taxon>
        <taxon>Lophiostomataceae</taxon>
        <taxon>Lophiostoma</taxon>
    </lineage>
</organism>
<evidence type="ECO:0000256" key="7">
    <source>
        <dbReference type="SAM" id="MobiDB-lite"/>
    </source>
</evidence>
<feature type="region of interest" description="Disordered" evidence="7">
    <location>
        <begin position="1"/>
        <end position="90"/>
    </location>
</feature>
<evidence type="ECO:0000259" key="8">
    <source>
        <dbReference type="Pfam" id="PF10256"/>
    </source>
</evidence>
<dbReference type="EMBL" id="MU004325">
    <property type="protein sequence ID" value="KAF2657401.1"/>
    <property type="molecule type" value="Genomic_DNA"/>
</dbReference>
<keyword evidence="10" id="KW-1185">Reference proteome</keyword>
<dbReference type="Pfam" id="PF10256">
    <property type="entry name" value="Erf4"/>
    <property type="match status" value="1"/>
</dbReference>
<dbReference type="InterPro" id="IPR051371">
    <property type="entry name" value="Ras_palmitoyltransferase"/>
</dbReference>
<accession>A0A6A6TDK5</accession>
<evidence type="ECO:0000256" key="1">
    <source>
        <dbReference type="ARBA" id="ARBA00004406"/>
    </source>
</evidence>
<comment type="subcellular location">
    <subcellularLocation>
        <location evidence="1">Endoplasmic reticulum membrane</location>
        <topology evidence="1">Peripheral membrane protein</topology>
    </subcellularLocation>
</comment>
<dbReference type="OrthoDB" id="5377273at2759"/>
<comment type="subunit">
    <text evidence="3">Interacts with ERF2.</text>
</comment>
<evidence type="ECO:0000313" key="9">
    <source>
        <dbReference type="EMBL" id="KAF2657401.1"/>
    </source>
</evidence>
<gene>
    <name evidence="9" type="ORF">K491DRAFT_714435</name>
</gene>
<feature type="region of interest" description="Disordered" evidence="7">
    <location>
        <begin position="227"/>
        <end position="277"/>
    </location>
</feature>
<comment type="similarity">
    <text evidence="2">Belongs to the ERF4 family.</text>
</comment>
<evidence type="ECO:0000256" key="2">
    <source>
        <dbReference type="ARBA" id="ARBA00007732"/>
    </source>
</evidence>
<dbReference type="AlphaFoldDB" id="A0A6A6TDK5"/>
<evidence type="ECO:0000256" key="5">
    <source>
        <dbReference type="ARBA" id="ARBA00022824"/>
    </source>
</evidence>
<protein>
    <recommendedName>
        <fullName evidence="4">Ras modification protein ERF4</fullName>
    </recommendedName>
</protein>
<sequence length="277" mass="30573">MPVEQEPVPSPAPADGSGHHAPIPSPRPDDLESGILKDIKPSSGRASLPSRPSSMHSHRTDLAPGTDAEDTASEFPWGPQHPCFPHPNPHVPKDSPLYHTTRIIRINRDWMVKGDLAPTFANLYPEILDPVIPEDDFRAIVKRINDTLIDAFDPLSFRSWLDSVMGVATFWLWDDAGLTKVKKQLGALERWIDDWNKDVGEKEGVKIIPLRRTGYLTLDIQIPDPHFENITGSRPNTQQDDLHSAAPQEHGDFGSYPIAPPPPALQVSAGSPVEAQS</sequence>
<keyword evidence="5" id="KW-0256">Endoplasmic reticulum</keyword>
<feature type="compositionally biased region" description="Polar residues" evidence="7">
    <location>
        <begin position="230"/>
        <end position="239"/>
    </location>
</feature>
<dbReference type="GO" id="GO:0006612">
    <property type="term" value="P:protein targeting to membrane"/>
    <property type="evidence" value="ECO:0007669"/>
    <property type="project" value="TreeGrafter"/>
</dbReference>
<evidence type="ECO:0000313" key="10">
    <source>
        <dbReference type="Proteomes" id="UP000799324"/>
    </source>
</evidence>
<evidence type="ECO:0000256" key="3">
    <source>
        <dbReference type="ARBA" id="ARBA00011396"/>
    </source>
</evidence>
<proteinExistence type="inferred from homology"/>
<dbReference type="GO" id="GO:0031211">
    <property type="term" value="C:endoplasmic reticulum palmitoyltransferase complex"/>
    <property type="evidence" value="ECO:0007669"/>
    <property type="project" value="TreeGrafter"/>
</dbReference>